<dbReference type="PANTHER" id="PTHR43065">
    <property type="entry name" value="SENSOR HISTIDINE KINASE"/>
    <property type="match status" value="1"/>
</dbReference>
<gene>
    <name evidence="10" type="primary">zraS_1</name>
    <name evidence="10" type="ORF">PMLFYP103_00017</name>
</gene>
<accession>A0A6N2YC59</accession>
<comment type="catalytic activity">
    <reaction evidence="1">
        <text>ATP + protein L-histidine = ADP + protein N-phospho-L-histidine.</text>
        <dbReference type="EC" id="2.7.13.3"/>
    </reaction>
</comment>
<evidence type="ECO:0000256" key="5">
    <source>
        <dbReference type="ARBA" id="ARBA00022777"/>
    </source>
</evidence>
<keyword evidence="8" id="KW-0472">Membrane</keyword>
<dbReference type="InterPro" id="IPR003594">
    <property type="entry name" value="HATPase_dom"/>
</dbReference>
<keyword evidence="8" id="KW-1133">Transmembrane helix</keyword>
<evidence type="ECO:0000313" key="10">
    <source>
        <dbReference type="EMBL" id="VYT64369.1"/>
    </source>
</evidence>
<reference evidence="10" key="1">
    <citation type="submission" date="2019-11" db="EMBL/GenBank/DDBJ databases">
        <authorList>
            <person name="Feng L."/>
        </authorList>
    </citation>
    <scope>NUCLEOTIDE SEQUENCE</scope>
    <source>
        <strain evidence="10">PmerdaeLFYP103</strain>
    </source>
</reference>
<dbReference type="GO" id="GO:0000155">
    <property type="term" value="F:phosphorelay sensor kinase activity"/>
    <property type="evidence" value="ECO:0007669"/>
    <property type="project" value="InterPro"/>
</dbReference>
<keyword evidence="3 10" id="KW-0808">Transferase</keyword>
<dbReference type="PROSITE" id="PS50109">
    <property type="entry name" value="HIS_KIN"/>
    <property type="match status" value="1"/>
</dbReference>
<dbReference type="SUPFAM" id="SSF47384">
    <property type="entry name" value="Homodimeric domain of signal transducing histidine kinase"/>
    <property type="match status" value="1"/>
</dbReference>
<dbReference type="PRINTS" id="PR00344">
    <property type="entry name" value="BCTRLSENSOR"/>
</dbReference>
<dbReference type="AlphaFoldDB" id="A0A6N2YC59"/>
<evidence type="ECO:0000256" key="7">
    <source>
        <dbReference type="ARBA" id="ARBA00023012"/>
    </source>
</evidence>
<dbReference type="SUPFAM" id="SSF55874">
    <property type="entry name" value="ATPase domain of HSP90 chaperone/DNA topoisomerase II/histidine kinase"/>
    <property type="match status" value="1"/>
</dbReference>
<name>A0A6N2YC59_9BACT</name>
<dbReference type="EC" id="2.7.13.3" evidence="2"/>
<dbReference type="EMBL" id="CACRUV010000001">
    <property type="protein sequence ID" value="VYT64369.1"/>
    <property type="molecule type" value="Genomic_DNA"/>
</dbReference>
<evidence type="ECO:0000256" key="1">
    <source>
        <dbReference type="ARBA" id="ARBA00000085"/>
    </source>
</evidence>
<dbReference type="CDD" id="cd00075">
    <property type="entry name" value="HATPase"/>
    <property type="match status" value="1"/>
</dbReference>
<feature type="domain" description="Histidine kinase" evidence="9">
    <location>
        <begin position="126"/>
        <end position="338"/>
    </location>
</feature>
<dbReference type="Pfam" id="PF02518">
    <property type="entry name" value="HATPase_c"/>
    <property type="match status" value="1"/>
</dbReference>
<dbReference type="GO" id="GO:0005524">
    <property type="term" value="F:ATP binding"/>
    <property type="evidence" value="ECO:0007669"/>
    <property type="project" value="UniProtKB-KW"/>
</dbReference>
<dbReference type="InterPro" id="IPR004358">
    <property type="entry name" value="Sig_transdc_His_kin-like_C"/>
</dbReference>
<keyword evidence="6" id="KW-0067">ATP-binding</keyword>
<feature type="transmembrane region" description="Helical" evidence="8">
    <location>
        <begin position="12"/>
        <end position="34"/>
    </location>
</feature>
<dbReference type="PANTHER" id="PTHR43065:SF46">
    <property type="entry name" value="C4-DICARBOXYLATE TRANSPORT SENSOR PROTEIN DCTB"/>
    <property type="match status" value="1"/>
</dbReference>
<dbReference type="InterPro" id="IPR005467">
    <property type="entry name" value="His_kinase_dom"/>
</dbReference>
<evidence type="ECO:0000259" key="9">
    <source>
        <dbReference type="PROSITE" id="PS50109"/>
    </source>
</evidence>
<protein>
    <recommendedName>
        <fullName evidence="2">histidine kinase</fullName>
        <ecNumber evidence="2">2.7.13.3</ecNumber>
    </recommendedName>
</protein>
<evidence type="ECO:0000256" key="4">
    <source>
        <dbReference type="ARBA" id="ARBA00022741"/>
    </source>
</evidence>
<evidence type="ECO:0000256" key="6">
    <source>
        <dbReference type="ARBA" id="ARBA00022840"/>
    </source>
</evidence>
<dbReference type="Gene3D" id="3.30.565.10">
    <property type="entry name" value="Histidine kinase-like ATPase, C-terminal domain"/>
    <property type="match status" value="1"/>
</dbReference>
<keyword evidence="4" id="KW-0547">Nucleotide-binding</keyword>
<evidence type="ECO:0000256" key="8">
    <source>
        <dbReference type="SAM" id="Phobius"/>
    </source>
</evidence>
<evidence type="ECO:0000256" key="2">
    <source>
        <dbReference type="ARBA" id="ARBA00012438"/>
    </source>
</evidence>
<keyword evidence="5" id="KW-0418">Kinase</keyword>
<organism evidence="10">
    <name type="scientific">Parabacteroides merdae</name>
    <dbReference type="NCBI Taxonomy" id="46503"/>
    <lineage>
        <taxon>Bacteria</taxon>
        <taxon>Pseudomonadati</taxon>
        <taxon>Bacteroidota</taxon>
        <taxon>Bacteroidia</taxon>
        <taxon>Bacteroidales</taxon>
        <taxon>Tannerellaceae</taxon>
        <taxon>Parabacteroides</taxon>
    </lineage>
</organism>
<proteinExistence type="predicted"/>
<evidence type="ECO:0000256" key="3">
    <source>
        <dbReference type="ARBA" id="ARBA00022679"/>
    </source>
</evidence>
<sequence length="338" mass="38033">MYLCFMYSRRLYAKIVGGAVLIVLLSLIGSWLLITRLSFFLSFVCLLFILLITLFIIRLATRLNYKLSVFFEAMRNEDTTQHFPANPDDPFTNALYADMNHILRQLGDKHIEIEEKSLYYESILRVMTHEIRNSVTPIASLSADLLKHLDRTSISRQREGLEVINSQVKNLTAFLDSYHRLTHLPEPEYKTVSVPALFTKLERLLQAEPRSERVVYCDGKADKSTGKELQVYGDANLLTLALINLIRNALQAVEGQEDGIVRVDTCAGATGHLLIIITDNGPGIPPERLSAIFTPFFSTKSGGSGIGLPISQRIMQLHGGQLSVSSIPNVRTEFRMEF</sequence>
<dbReference type="SMART" id="SM00387">
    <property type="entry name" value="HATPase_c"/>
    <property type="match status" value="1"/>
</dbReference>
<keyword evidence="8" id="KW-0812">Transmembrane</keyword>
<dbReference type="InterPro" id="IPR036890">
    <property type="entry name" value="HATPase_C_sf"/>
</dbReference>
<feature type="transmembrane region" description="Helical" evidence="8">
    <location>
        <begin position="40"/>
        <end position="60"/>
    </location>
</feature>
<keyword evidence="7" id="KW-0902">Two-component regulatory system</keyword>
<dbReference type="InterPro" id="IPR036097">
    <property type="entry name" value="HisK_dim/P_sf"/>
</dbReference>